<evidence type="ECO:0000256" key="13">
    <source>
        <dbReference type="ARBA" id="ARBA00023146"/>
    </source>
</evidence>
<proteinExistence type="inferred from homology"/>
<keyword evidence="10 15" id="KW-0460">Magnesium</keyword>
<dbReference type="Pfam" id="PF01588">
    <property type="entry name" value="tRNA_bind"/>
    <property type="match status" value="1"/>
</dbReference>
<evidence type="ECO:0000256" key="12">
    <source>
        <dbReference type="ARBA" id="ARBA00022917"/>
    </source>
</evidence>
<gene>
    <name evidence="15" type="primary">pheT</name>
    <name evidence="16" type="ORF">BA171_06180</name>
</gene>
<evidence type="ECO:0000256" key="15">
    <source>
        <dbReference type="HAMAP-Rule" id="MF_00283"/>
    </source>
</evidence>
<dbReference type="EC" id="6.1.1.20" evidence="15"/>
<dbReference type="PROSITE" id="PS51447">
    <property type="entry name" value="FDX_ACB"/>
    <property type="match status" value="1"/>
</dbReference>
<dbReference type="SUPFAM" id="SSF46955">
    <property type="entry name" value="Putative DNA-binding domain"/>
    <property type="match status" value="1"/>
</dbReference>
<evidence type="ECO:0000256" key="2">
    <source>
        <dbReference type="ARBA" id="ARBA00008653"/>
    </source>
</evidence>
<comment type="cofactor">
    <cofactor evidence="15">
        <name>Mg(2+)</name>
        <dbReference type="ChEBI" id="CHEBI:18420"/>
    </cofactor>
    <text evidence="15">Binds 2 magnesium ions per tetramer.</text>
</comment>
<comment type="similarity">
    <text evidence="2 15">Belongs to the phenylalanyl-tRNA synthetase beta subunit family. Type 1 subfamily.</text>
</comment>
<dbReference type="Gene3D" id="3.30.70.380">
    <property type="entry name" value="Ferrodoxin-fold anticodon-binding domain"/>
    <property type="match status" value="1"/>
</dbReference>
<evidence type="ECO:0000256" key="1">
    <source>
        <dbReference type="ARBA" id="ARBA00004496"/>
    </source>
</evidence>
<dbReference type="FunFam" id="2.40.50.140:FF:000045">
    <property type="entry name" value="Phenylalanine--tRNA ligase beta subunit"/>
    <property type="match status" value="1"/>
</dbReference>
<dbReference type="Gene3D" id="3.50.40.10">
    <property type="entry name" value="Phenylalanyl-trna Synthetase, Chain B, domain 3"/>
    <property type="match status" value="1"/>
</dbReference>
<dbReference type="GO" id="GO:0005524">
    <property type="term" value="F:ATP binding"/>
    <property type="evidence" value="ECO:0007669"/>
    <property type="project" value="UniProtKB-UniRule"/>
</dbReference>
<dbReference type="Gene3D" id="3.30.56.10">
    <property type="match status" value="2"/>
</dbReference>
<evidence type="ECO:0000256" key="6">
    <source>
        <dbReference type="ARBA" id="ARBA00022598"/>
    </source>
</evidence>
<comment type="subunit">
    <text evidence="3 15">Tetramer of two alpha and two beta subunits.</text>
</comment>
<dbReference type="InterPro" id="IPR045864">
    <property type="entry name" value="aa-tRNA-synth_II/BPL/LPL"/>
</dbReference>
<keyword evidence="12 15" id="KW-0648">Protein biosynthesis</keyword>
<keyword evidence="7 15" id="KW-0479">Metal-binding</keyword>
<dbReference type="Proteomes" id="UP000216438">
    <property type="component" value="Chromosome"/>
</dbReference>
<dbReference type="GO" id="GO:0000287">
    <property type="term" value="F:magnesium ion binding"/>
    <property type="evidence" value="ECO:0007669"/>
    <property type="project" value="UniProtKB-UniRule"/>
</dbReference>
<keyword evidence="13 15" id="KW-0030">Aminoacyl-tRNA synthetase</keyword>
<feature type="binding site" evidence="15">
    <location>
        <position position="469"/>
    </location>
    <ligand>
        <name>Mg(2+)</name>
        <dbReference type="ChEBI" id="CHEBI:18420"/>
        <note>shared with alpha subunit</note>
    </ligand>
</feature>
<evidence type="ECO:0000313" key="16">
    <source>
        <dbReference type="EMBL" id="ASX26624.1"/>
    </source>
</evidence>
<evidence type="ECO:0000256" key="3">
    <source>
        <dbReference type="ARBA" id="ARBA00011209"/>
    </source>
</evidence>
<dbReference type="InterPro" id="IPR004532">
    <property type="entry name" value="Phe-tRNA-ligase_IIc_bsu_bact"/>
</dbReference>
<comment type="subcellular location">
    <subcellularLocation>
        <location evidence="1 15">Cytoplasm</location>
    </subcellularLocation>
</comment>
<keyword evidence="4 15" id="KW-0963">Cytoplasm</keyword>
<dbReference type="InterPro" id="IPR036690">
    <property type="entry name" value="Fdx_antiC-bd_sf"/>
</dbReference>
<feature type="binding site" evidence="15">
    <location>
        <position position="459"/>
    </location>
    <ligand>
        <name>Mg(2+)</name>
        <dbReference type="ChEBI" id="CHEBI:18420"/>
        <note>shared with alpha subunit</note>
    </ligand>
</feature>
<protein>
    <recommendedName>
        <fullName evidence="15">Phenylalanine--tRNA ligase beta subunit</fullName>
        <ecNumber evidence="15">6.1.1.20</ecNumber>
    </recommendedName>
    <alternativeName>
        <fullName evidence="15">Phenylalanyl-tRNA synthetase beta subunit</fullName>
        <shortName evidence="15">PheRS</shortName>
    </alternativeName>
</protein>
<dbReference type="InterPro" id="IPR009061">
    <property type="entry name" value="DNA-bd_dom_put_sf"/>
</dbReference>
<evidence type="ECO:0000256" key="7">
    <source>
        <dbReference type="ARBA" id="ARBA00022723"/>
    </source>
</evidence>
<keyword evidence="8 15" id="KW-0547">Nucleotide-binding</keyword>
<dbReference type="GO" id="GO:0000049">
    <property type="term" value="F:tRNA binding"/>
    <property type="evidence" value="ECO:0007669"/>
    <property type="project" value="UniProtKB-UniRule"/>
</dbReference>
<dbReference type="CDD" id="cd00769">
    <property type="entry name" value="PheRS_beta_core"/>
    <property type="match status" value="1"/>
</dbReference>
<dbReference type="SMART" id="SM00896">
    <property type="entry name" value="FDX-ACB"/>
    <property type="match status" value="1"/>
</dbReference>
<dbReference type="InterPro" id="IPR020825">
    <property type="entry name" value="Phe-tRNA_synthase-like_B3/B4"/>
</dbReference>
<dbReference type="FunFam" id="3.50.40.10:FF:000001">
    <property type="entry name" value="Phenylalanine--tRNA ligase beta subunit"/>
    <property type="match status" value="1"/>
</dbReference>
<dbReference type="SUPFAM" id="SSF50249">
    <property type="entry name" value="Nucleic acid-binding proteins"/>
    <property type="match status" value="1"/>
</dbReference>
<dbReference type="HAMAP" id="MF_00283">
    <property type="entry name" value="Phe_tRNA_synth_beta1"/>
    <property type="match status" value="1"/>
</dbReference>
<organism evidence="16 17">
    <name type="scientific">Candidatus Hamiltonella defensa</name>
    <name type="common">Bemisia tabaci</name>
    <dbReference type="NCBI Taxonomy" id="672795"/>
    <lineage>
        <taxon>Bacteria</taxon>
        <taxon>Pseudomonadati</taxon>
        <taxon>Pseudomonadota</taxon>
        <taxon>Gammaproteobacteria</taxon>
        <taxon>Enterobacterales</taxon>
        <taxon>Enterobacteriaceae</taxon>
        <taxon>aphid secondary symbionts</taxon>
        <taxon>Candidatus Williamhamiltonella</taxon>
    </lineage>
</organism>
<dbReference type="SMART" id="SM00874">
    <property type="entry name" value="B5"/>
    <property type="match status" value="1"/>
</dbReference>
<dbReference type="PROSITE" id="PS51483">
    <property type="entry name" value="B5"/>
    <property type="match status" value="1"/>
</dbReference>
<accession>A0A249DYK7</accession>
<dbReference type="OrthoDB" id="9805455at2"/>
<dbReference type="InterPro" id="IPR033714">
    <property type="entry name" value="tRNA_bind_bactPheRS"/>
</dbReference>
<dbReference type="Pfam" id="PF03483">
    <property type="entry name" value="B3_4"/>
    <property type="match status" value="1"/>
</dbReference>
<dbReference type="Gene3D" id="2.40.50.140">
    <property type="entry name" value="Nucleic acid-binding proteins"/>
    <property type="match status" value="1"/>
</dbReference>
<dbReference type="GO" id="GO:0004826">
    <property type="term" value="F:phenylalanine-tRNA ligase activity"/>
    <property type="evidence" value="ECO:0007669"/>
    <property type="project" value="UniProtKB-UniRule"/>
</dbReference>
<keyword evidence="6 15" id="KW-0436">Ligase</keyword>
<comment type="catalytic activity">
    <reaction evidence="14 15">
        <text>tRNA(Phe) + L-phenylalanine + ATP = L-phenylalanyl-tRNA(Phe) + AMP + diphosphate + H(+)</text>
        <dbReference type="Rhea" id="RHEA:19413"/>
        <dbReference type="Rhea" id="RHEA-COMP:9668"/>
        <dbReference type="Rhea" id="RHEA-COMP:9699"/>
        <dbReference type="ChEBI" id="CHEBI:15378"/>
        <dbReference type="ChEBI" id="CHEBI:30616"/>
        <dbReference type="ChEBI" id="CHEBI:33019"/>
        <dbReference type="ChEBI" id="CHEBI:58095"/>
        <dbReference type="ChEBI" id="CHEBI:78442"/>
        <dbReference type="ChEBI" id="CHEBI:78531"/>
        <dbReference type="ChEBI" id="CHEBI:456215"/>
        <dbReference type="EC" id="6.1.1.20"/>
    </reaction>
</comment>
<dbReference type="InterPro" id="IPR045060">
    <property type="entry name" value="Phe-tRNA-ligase_IIc_bsu"/>
</dbReference>
<dbReference type="Gene3D" id="3.30.930.10">
    <property type="entry name" value="Bira Bifunctional Protein, Domain 2"/>
    <property type="match status" value="1"/>
</dbReference>
<dbReference type="InterPro" id="IPR005146">
    <property type="entry name" value="B3/B4_tRNA-bd"/>
</dbReference>
<name>A0A249DYK7_9ENTR</name>
<dbReference type="Pfam" id="PF17759">
    <property type="entry name" value="tRNA_synthFbeta"/>
    <property type="match status" value="1"/>
</dbReference>
<dbReference type="EMBL" id="CP016303">
    <property type="protein sequence ID" value="ASX26624.1"/>
    <property type="molecule type" value="Genomic_DNA"/>
</dbReference>
<reference evidence="17" key="1">
    <citation type="submission" date="2016-06" db="EMBL/GenBank/DDBJ databases">
        <authorList>
            <person name="Chen W."/>
            <person name="Hasegawa D.K."/>
        </authorList>
    </citation>
    <scope>NUCLEOTIDE SEQUENCE [LARGE SCALE GENOMIC DNA]</scope>
    <source>
        <strain evidence="17">MEAM1</strain>
    </source>
</reference>
<feature type="binding site" evidence="15">
    <location>
        <position position="468"/>
    </location>
    <ligand>
        <name>Mg(2+)</name>
        <dbReference type="ChEBI" id="CHEBI:18420"/>
        <note>shared with alpha subunit</note>
    </ligand>
</feature>
<evidence type="ECO:0000256" key="11">
    <source>
        <dbReference type="ARBA" id="ARBA00022884"/>
    </source>
</evidence>
<dbReference type="SUPFAM" id="SSF54991">
    <property type="entry name" value="Anticodon-binding domain of PheRS"/>
    <property type="match status" value="1"/>
</dbReference>
<dbReference type="FunFam" id="3.30.930.10:FF:000022">
    <property type="entry name" value="Phenylalanine--tRNA ligase beta subunit"/>
    <property type="match status" value="1"/>
</dbReference>
<dbReference type="NCBIfam" id="NF045760">
    <property type="entry name" value="YtpR"/>
    <property type="match status" value="1"/>
</dbReference>
<dbReference type="PROSITE" id="PS50886">
    <property type="entry name" value="TRBD"/>
    <property type="match status" value="1"/>
</dbReference>
<evidence type="ECO:0000256" key="5">
    <source>
        <dbReference type="ARBA" id="ARBA00022555"/>
    </source>
</evidence>
<dbReference type="NCBIfam" id="TIGR00472">
    <property type="entry name" value="pheT_bact"/>
    <property type="match status" value="1"/>
</dbReference>
<dbReference type="Pfam" id="PF03484">
    <property type="entry name" value="B5"/>
    <property type="match status" value="1"/>
</dbReference>
<dbReference type="CDD" id="cd02796">
    <property type="entry name" value="tRNA_bind_bactPheRS"/>
    <property type="match status" value="1"/>
</dbReference>
<evidence type="ECO:0000256" key="9">
    <source>
        <dbReference type="ARBA" id="ARBA00022840"/>
    </source>
</evidence>
<dbReference type="InterPro" id="IPR041616">
    <property type="entry name" value="PheRS_beta_core"/>
</dbReference>
<evidence type="ECO:0000256" key="4">
    <source>
        <dbReference type="ARBA" id="ARBA00022490"/>
    </source>
</evidence>
<evidence type="ECO:0000256" key="10">
    <source>
        <dbReference type="ARBA" id="ARBA00022842"/>
    </source>
</evidence>
<dbReference type="PANTHER" id="PTHR10947:SF0">
    <property type="entry name" value="PHENYLALANINE--TRNA LIGASE BETA SUBUNIT"/>
    <property type="match status" value="1"/>
</dbReference>
<reference evidence="16 17" key="2">
    <citation type="submission" date="2017-09" db="EMBL/GenBank/DDBJ databases">
        <title>The genome of whitefly Bemisia tabaci, a global crop pest, provides novel insights into virus transmission, host adaptation and insecticide resistance.</title>
        <authorList>
            <person name="Kaur N."/>
            <person name="Kliot A."/>
            <person name="Pinheiro P.V."/>
            <person name="Luan J."/>
            <person name="Zheng Y."/>
            <person name="Liu W."/>
            <person name="Sun H."/>
            <person name="Yang X."/>
            <person name="Xu Y."/>
            <person name="Luo Y."/>
            <person name="Kruse A."/>
            <person name="Fisher T.W."/>
            <person name="Nelson D.R."/>
            <person name="Elimelech M."/>
            <person name="MacCoss M."/>
            <person name="Johnson R."/>
            <person name="Cohen E."/>
            <person name="Hunter W.B."/>
            <person name="Brown J.K."/>
            <person name="Jander G."/>
            <person name="Cilia M."/>
            <person name="Douglas A.E."/>
            <person name="Ghanim M."/>
            <person name="Simmons A.M."/>
            <person name="Wintermantel W.M."/>
            <person name="Ling K.-S."/>
            <person name="Fei Z."/>
        </authorList>
    </citation>
    <scope>NUCLEOTIDE SEQUENCE [LARGE SCALE GENOMIC DNA]</scope>
    <source>
        <strain evidence="16 17">MEAM1</strain>
    </source>
</reference>
<feature type="binding site" evidence="15">
    <location>
        <position position="465"/>
    </location>
    <ligand>
        <name>Mg(2+)</name>
        <dbReference type="ChEBI" id="CHEBI:18420"/>
        <note>shared with alpha subunit</note>
    </ligand>
</feature>
<dbReference type="SUPFAM" id="SSF56037">
    <property type="entry name" value="PheT/TilS domain"/>
    <property type="match status" value="1"/>
</dbReference>
<dbReference type="FunFam" id="3.30.56.10:FF:000002">
    <property type="entry name" value="Phenylalanine--tRNA ligase beta subunit"/>
    <property type="match status" value="1"/>
</dbReference>
<sequence length="800" mass="89951">MKFSEFWLREWVQPEITTEILSEQLTMAGLEVETVEPAAPPFSGVVIGHVLECHPHPNADKLKVTKIHLGQNRLCDVVCGAQNCRQGLKVAIATIGAVLPGAFKIKKTKLRGVLSEGMLCAFDELGIPSDETGIIELPENAPIGMNFREWLHLDDNIFQINVTPNRADCLSILGVAREIATINRLPLLGPNINKVTEKIQEKRWIRVEAPEACPRYLGRVIKGICVKAKTPFWMQKKLERSGLRSIDPVVDVTNYVLLELGQPLHAFDLEKIEHEIIVRWAKEGEELTLLDGRALHLNPKTLVIADHTKVLALAGIFGGQHSGITEKTEHLFLESAFFHPTVIVAQARQYGLQTEAAHRYERGVDPQLQYKAIERATQLLIEICGGEVGPIIDVSSPAMLSKTQHITLRSTKLDRLLGYQIEFDQALDILQHLGFQIQEKEHMQGAYRLQLRPPSWRFDIALEEDVIEEIARIYGYHRIPETPIKSELSIGSSSQNECALTRFKTLLTDRGYQEAITYSFVDPKIQSLLHPDEDALFLPNPISADMSVMRLSLLTGLLCAVVYNQNRQQTTVRLFESGLRFIPDSSQPLGVKQEEVLSGMITGQRFPEHWDFSSQPLDFYDMKGDLEALLDLSGKLSVIQFKAEPHCALHPGQSASLYLNEEKIGWMGLIHPKCAQALTLKESPLVFEIQWRKLTDSVTPCVKKISRFPSNRRDIAIIVDEKIPAEEILKECRKVSVNQIVDINLFDLYQGEGISKGYKSLAISLVLQDSERTLEEDEIAATVSKCVLALQKKFRASLRN</sequence>
<dbReference type="InterPro" id="IPR005121">
    <property type="entry name" value="Fdx_antiC-bd"/>
</dbReference>
<keyword evidence="5" id="KW-0820">tRNA-binding</keyword>
<keyword evidence="9 15" id="KW-0067">ATP-binding</keyword>
<keyword evidence="11" id="KW-0694">RNA-binding</keyword>
<dbReference type="InterPro" id="IPR002547">
    <property type="entry name" value="tRNA-bd_dom"/>
</dbReference>
<dbReference type="FunFam" id="3.30.70.380:FF:000001">
    <property type="entry name" value="Phenylalanine--tRNA ligase beta subunit"/>
    <property type="match status" value="1"/>
</dbReference>
<dbReference type="InterPro" id="IPR012340">
    <property type="entry name" value="NA-bd_OB-fold"/>
</dbReference>
<evidence type="ECO:0000313" key="17">
    <source>
        <dbReference type="Proteomes" id="UP000216438"/>
    </source>
</evidence>
<dbReference type="RefSeq" id="WP_016856999.1">
    <property type="nucleotide sequence ID" value="NZ_CP016303.1"/>
</dbReference>
<dbReference type="GO" id="GO:0009328">
    <property type="term" value="C:phenylalanine-tRNA ligase complex"/>
    <property type="evidence" value="ECO:0007669"/>
    <property type="project" value="TreeGrafter"/>
</dbReference>
<dbReference type="AlphaFoldDB" id="A0A249DYK7"/>
<dbReference type="PANTHER" id="PTHR10947">
    <property type="entry name" value="PHENYLALANYL-TRNA SYNTHETASE BETA CHAIN AND LEUCINE-RICH REPEAT-CONTAINING PROTEIN 47"/>
    <property type="match status" value="1"/>
</dbReference>
<evidence type="ECO:0000256" key="8">
    <source>
        <dbReference type="ARBA" id="ARBA00022741"/>
    </source>
</evidence>
<dbReference type="Pfam" id="PF03147">
    <property type="entry name" value="FDX-ACB"/>
    <property type="match status" value="1"/>
</dbReference>
<dbReference type="SUPFAM" id="SSF55681">
    <property type="entry name" value="Class II aaRS and biotin synthetases"/>
    <property type="match status" value="1"/>
</dbReference>
<evidence type="ECO:0000256" key="14">
    <source>
        <dbReference type="ARBA" id="ARBA00049255"/>
    </source>
</evidence>
<dbReference type="InterPro" id="IPR005147">
    <property type="entry name" value="tRNA_synthase_B5-dom"/>
</dbReference>
<dbReference type="SMART" id="SM00873">
    <property type="entry name" value="B3_4"/>
    <property type="match status" value="1"/>
</dbReference>
<dbReference type="GO" id="GO:0006432">
    <property type="term" value="P:phenylalanyl-tRNA aminoacylation"/>
    <property type="evidence" value="ECO:0007669"/>
    <property type="project" value="UniProtKB-UniRule"/>
</dbReference>